<dbReference type="EMBL" id="AGNL01002505">
    <property type="protein sequence ID" value="EJK76141.1"/>
    <property type="molecule type" value="Genomic_DNA"/>
</dbReference>
<organism evidence="1 2">
    <name type="scientific">Thalassiosira oceanica</name>
    <name type="common">Marine diatom</name>
    <dbReference type="NCBI Taxonomy" id="159749"/>
    <lineage>
        <taxon>Eukaryota</taxon>
        <taxon>Sar</taxon>
        <taxon>Stramenopiles</taxon>
        <taxon>Ochrophyta</taxon>
        <taxon>Bacillariophyta</taxon>
        <taxon>Coscinodiscophyceae</taxon>
        <taxon>Thalassiosirophycidae</taxon>
        <taxon>Thalassiosirales</taxon>
        <taxon>Thalassiosiraceae</taxon>
        <taxon>Thalassiosira</taxon>
    </lineage>
</organism>
<evidence type="ECO:0000313" key="2">
    <source>
        <dbReference type="Proteomes" id="UP000266841"/>
    </source>
</evidence>
<dbReference type="Proteomes" id="UP000266841">
    <property type="component" value="Unassembled WGS sequence"/>
</dbReference>
<proteinExistence type="predicted"/>
<sequence>SKAGDAGLGEEKMNGLKSTLLDVSTMFNDYTGPLNFCDECLLILMTCRQDLPDKIDMLWRSIICEEVLPCRTDSRPVADFLTDLKRGSLTENEPVVLGGSAGPDVAAKFEEGGWAANLKNRVSSLGSDLYGRGANFAFPSTSSSARSRASVGCKAARRTGGSAPVRGLSSPSWMRESRTTRSWRRTSRFGRASATAKLGEFRKHYPVFFVFGWPPTSFLTMARLVPSKKSVHWLASIADLLELWLEAAATSFSDTGRGDSPLAQLARETKDNSLLTRLDQYRSTVEESCAGTNRVGQTLERISQIVETIRFRF</sequence>
<evidence type="ECO:0000313" key="1">
    <source>
        <dbReference type="EMBL" id="EJK76141.1"/>
    </source>
</evidence>
<reference evidence="1 2" key="1">
    <citation type="journal article" date="2012" name="Genome Biol.">
        <title>Genome and low-iron response of an oceanic diatom adapted to chronic iron limitation.</title>
        <authorList>
            <person name="Lommer M."/>
            <person name="Specht M."/>
            <person name="Roy A.S."/>
            <person name="Kraemer L."/>
            <person name="Andreson R."/>
            <person name="Gutowska M.A."/>
            <person name="Wolf J."/>
            <person name="Bergner S.V."/>
            <person name="Schilhabel M.B."/>
            <person name="Klostermeier U.C."/>
            <person name="Beiko R.G."/>
            <person name="Rosenstiel P."/>
            <person name="Hippler M."/>
            <person name="Laroche J."/>
        </authorList>
    </citation>
    <scope>NUCLEOTIDE SEQUENCE [LARGE SCALE GENOMIC DNA]</scope>
    <source>
        <strain evidence="1 2">CCMP1005</strain>
    </source>
</reference>
<protein>
    <submittedName>
        <fullName evidence="1">Uncharacterized protein</fullName>
    </submittedName>
</protein>
<accession>K0TME7</accession>
<dbReference type="AlphaFoldDB" id="K0TME7"/>
<name>K0TME7_THAOC</name>
<keyword evidence="2" id="KW-1185">Reference proteome</keyword>
<comment type="caution">
    <text evidence="1">The sequence shown here is derived from an EMBL/GenBank/DDBJ whole genome shotgun (WGS) entry which is preliminary data.</text>
</comment>
<gene>
    <name evidence="1" type="ORF">THAOC_02108</name>
</gene>
<dbReference type="Gene3D" id="1.20.120.1880">
    <property type="entry name" value="Nucleoporin, helical C-terminal domain"/>
    <property type="match status" value="1"/>
</dbReference>
<dbReference type="OrthoDB" id="338970at2759"/>
<feature type="non-terminal residue" evidence="1">
    <location>
        <position position="1"/>
    </location>
</feature>
<dbReference type="InterPro" id="IPR042538">
    <property type="entry name" value="Nucleoporin_Nup155_C_3"/>
</dbReference>